<evidence type="ECO:0008006" key="3">
    <source>
        <dbReference type="Google" id="ProtNLM"/>
    </source>
</evidence>
<evidence type="ECO:0000313" key="2">
    <source>
        <dbReference type="Proteomes" id="UP000192940"/>
    </source>
</evidence>
<dbReference type="AlphaFoldDB" id="A0A1X7HK77"/>
<dbReference type="Proteomes" id="UP000192940">
    <property type="component" value="Chromosome I"/>
</dbReference>
<gene>
    <name evidence="1" type="ORF">SAMN05661091_4119</name>
</gene>
<organism evidence="1 2">
    <name type="scientific">Paenibacillus uliginis N3/975</name>
    <dbReference type="NCBI Taxonomy" id="1313296"/>
    <lineage>
        <taxon>Bacteria</taxon>
        <taxon>Bacillati</taxon>
        <taxon>Bacillota</taxon>
        <taxon>Bacilli</taxon>
        <taxon>Bacillales</taxon>
        <taxon>Paenibacillaceae</taxon>
        <taxon>Paenibacillus</taxon>
    </lineage>
</organism>
<sequence>MWRKEILAAIEKKQSVTIRLMDGEILQGIAETCADRVKIRSDNGVVYIPILDIDHVSRLIQLR</sequence>
<proteinExistence type="predicted"/>
<evidence type="ECO:0000313" key="1">
    <source>
        <dbReference type="EMBL" id="SMF88106.1"/>
    </source>
</evidence>
<dbReference type="EMBL" id="LT840184">
    <property type="protein sequence ID" value="SMF88106.1"/>
    <property type="molecule type" value="Genomic_DNA"/>
</dbReference>
<dbReference type="STRING" id="1313296.SAMN05661091_4119"/>
<reference evidence="2" key="1">
    <citation type="submission" date="2017-04" db="EMBL/GenBank/DDBJ databases">
        <authorList>
            <person name="Varghese N."/>
            <person name="Submissions S."/>
        </authorList>
    </citation>
    <scope>NUCLEOTIDE SEQUENCE [LARGE SCALE GENOMIC DNA]</scope>
    <source>
        <strain evidence="2">N3/975</strain>
    </source>
</reference>
<keyword evidence="2" id="KW-1185">Reference proteome</keyword>
<accession>A0A1X7HK77</accession>
<dbReference type="RefSeq" id="WP_208914890.1">
    <property type="nucleotide sequence ID" value="NZ_LT840184.1"/>
</dbReference>
<protein>
    <recommendedName>
        <fullName evidence="3">Host factor-I protein</fullName>
    </recommendedName>
</protein>
<name>A0A1X7HK77_9BACL</name>